<dbReference type="Proteomes" id="UP001240749">
    <property type="component" value="Segment"/>
</dbReference>
<evidence type="ECO:0000313" key="3">
    <source>
        <dbReference type="Proteomes" id="UP001240749"/>
    </source>
</evidence>
<feature type="compositionally biased region" description="Basic and acidic residues" evidence="1">
    <location>
        <begin position="108"/>
        <end position="119"/>
    </location>
</feature>
<accession>A0AA49ERY3</accession>
<protein>
    <submittedName>
        <fullName evidence="2">Uncharacterized protein</fullName>
    </submittedName>
</protein>
<evidence type="ECO:0000256" key="1">
    <source>
        <dbReference type="SAM" id="MobiDB-lite"/>
    </source>
</evidence>
<gene>
    <name evidence="2" type="primary">58</name>
    <name evidence="2" type="ORF">SEA_EMOTION_58</name>
</gene>
<feature type="compositionally biased region" description="Basic and acidic residues" evidence="1">
    <location>
        <begin position="1"/>
        <end position="19"/>
    </location>
</feature>
<reference evidence="2" key="1">
    <citation type="submission" date="2023-03" db="EMBL/GenBank/DDBJ databases">
        <authorList>
            <person name="Barcik Weissman S.N."/>
            <person name="Chang S."/>
            <person name="Chen D.A."/>
            <person name="Chew B."/>
            <person name="De Jesus J.L."/>
            <person name="Han M.T."/>
            <person name="Hsu T.-Y."/>
            <person name="Rivera W."/>
            <person name="Vu T.L."/>
            <person name="Garza D.R."/>
            <person name="Stephenson J.C."/>
            <person name="Zorawik M."/>
            <person name="Reddi K."/>
            <person name="Freise A.C."/>
            <person name="Furlong K.P."/>
            <person name="Rudner A.D."/>
            <person name="Beyer A.R."/>
            <person name="Chong R.A."/>
            <person name="Edgington N.P."/>
            <person name="Garcia Costas A.M."/>
            <person name="Gibb B.P."/>
            <person name="Klyczek K.K."/>
            <person name="Swerdlow S.J."/>
            <person name="Russell D.A."/>
            <person name="Jacobs-Sera D."/>
            <person name="Hatfull G.F."/>
        </authorList>
    </citation>
    <scope>NUCLEOTIDE SEQUENCE</scope>
</reference>
<dbReference type="EMBL" id="OQ709216">
    <property type="protein sequence ID" value="WGH21407.1"/>
    <property type="molecule type" value="Genomic_DNA"/>
</dbReference>
<keyword evidence="3" id="KW-1185">Reference proteome</keyword>
<feature type="region of interest" description="Disordered" evidence="1">
    <location>
        <begin position="1"/>
        <end position="20"/>
    </location>
</feature>
<organism evidence="2 3">
    <name type="scientific">Arthrobacter phage Emotion</name>
    <dbReference type="NCBI Taxonomy" id="3038361"/>
    <lineage>
        <taxon>Viruses</taxon>
        <taxon>Duplodnaviria</taxon>
        <taxon>Heunggongvirae</taxon>
        <taxon>Uroviricota</taxon>
        <taxon>Caudoviricetes</taxon>
        <taxon>Casidaviridae</taxon>
        <taxon>Emotionvirus</taxon>
        <taxon>Emotionvirus emotion</taxon>
    </lineage>
</organism>
<name>A0AA49ERY3_9CAUD</name>
<feature type="region of interest" description="Disordered" evidence="1">
    <location>
        <begin position="77"/>
        <end position="119"/>
    </location>
</feature>
<sequence>MASTDHRKTAQELLRKATEHGYAPASPARLAILAEAQVHALLALSDTIEVEVKVEETIEETTKAAVEEAAVVEMAKAERAKARAPRAPRKPKAKPAPEADVVPGSEEDLIRRETEEAAK</sequence>
<feature type="compositionally biased region" description="Basic residues" evidence="1">
    <location>
        <begin position="82"/>
        <end position="93"/>
    </location>
</feature>
<evidence type="ECO:0000313" key="2">
    <source>
        <dbReference type="EMBL" id="WGH21407.1"/>
    </source>
</evidence>
<proteinExistence type="predicted"/>